<sequence length="47" mass="5425">MVSKQLLEKGLRRSIGGNRKETRVWKDSWVPSETPIILTPQRSLDDC</sequence>
<name>A0A834XG66_9FABA</name>
<gene>
    <name evidence="1" type="ORF">G2W53_000853</name>
</gene>
<dbReference type="OrthoDB" id="1428630at2759"/>
<evidence type="ECO:0000313" key="1">
    <source>
        <dbReference type="EMBL" id="KAF7843948.1"/>
    </source>
</evidence>
<accession>A0A834XG66</accession>
<protein>
    <submittedName>
        <fullName evidence="1">Uncharacterized protein</fullName>
    </submittedName>
</protein>
<dbReference type="Proteomes" id="UP000634136">
    <property type="component" value="Unassembled WGS sequence"/>
</dbReference>
<dbReference type="EMBL" id="JAAIUW010000001">
    <property type="protein sequence ID" value="KAF7843948.1"/>
    <property type="molecule type" value="Genomic_DNA"/>
</dbReference>
<evidence type="ECO:0000313" key="2">
    <source>
        <dbReference type="Proteomes" id="UP000634136"/>
    </source>
</evidence>
<reference evidence="1" key="1">
    <citation type="submission" date="2020-09" db="EMBL/GenBank/DDBJ databases">
        <title>Genome-Enabled Discovery of Anthraquinone Biosynthesis in Senna tora.</title>
        <authorList>
            <person name="Kang S.-H."/>
            <person name="Pandey R.P."/>
            <person name="Lee C.-M."/>
            <person name="Sim J.-S."/>
            <person name="Jeong J.-T."/>
            <person name="Choi B.-S."/>
            <person name="Jung M."/>
            <person name="Ginzburg D."/>
            <person name="Zhao K."/>
            <person name="Won S.Y."/>
            <person name="Oh T.-J."/>
            <person name="Yu Y."/>
            <person name="Kim N.-H."/>
            <person name="Lee O.R."/>
            <person name="Lee T.-H."/>
            <person name="Bashyal P."/>
            <person name="Kim T.-S."/>
            <person name="Lee W.-H."/>
            <person name="Kawkins C."/>
            <person name="Kim C.-K."/>
            <person name="Kim J.S."/>
            <person name="Ahn B.O."/>
            <person name="Rhee S.Y."/>
            <person name="Sohng J.K."/>
        </authorList>
    </citation>
    <scope>NUCLEOTIDE SEQUENCE</scope>
    <source>
        <tissue evidence="1">Leaf</tissue>
    </source>
</reference>
<comment type="caution">
    <text evidence="1">The sequence shown here is derived from an EMBL/GenBank/DDBJ whole genome shotgun (WGS) entry which is preliminary data.</text>
</comment>
<organism evidence="1 2">
    <name type="scientific">Senna tora</name>
    <dbReference type="NCBI Taxonomy" id="362788"/>
    <lineage>
        <taxon>Eukaryota</taxon>
        <taxon>Viridiplantae</taxon>
        <taxon>Streptophyta</taxon>
        <taxon>Embryophyta</taxon>
        <taxon>Tracheophyta</taxon>
        <taxon>Spermatophyta</taxon>
        <taxon>Magnoliopsida</taxon>
        <taxon>eudicotyledons</taxon>
        <taxon>Gunneridae</taxon>
        <taxon>Pentapetalae</taxon>
        <taxon>rosids</taxon>
        <taxon>fabids</taxon>
        <taxon>Fabales</taxon>
        <taxon>Fabaceae</taxon>
        <taxon>Caesalpinioideae</taxon>
        <taxon>Cassia clade</taxon>
        <taxon>Senna</taxon>
    </lineage>
</organism>
<proteinExistence type="predicted"/>
<dbReference type="AlphaFoldDB" id="A0A834XG66"/>
<keyword evidence="2" id="KW-1185">Reference proteome</keyword>